<dbReference type="PANTHER" id="PTHR23506">
    <property type="entry name" value="GH10249P"/>
    <property type="match status" value="1"/>
</dbReference>
<dbReference type="AlphaFoldDB" id="A0A1Y1I542"/>
<feature type="transmembrane region" description="Helical" evidence="6">
    <location>
        <begin position="768"/>
        <end position="786"/>
    </location>
</feature>
<name>A0A1Y1I542_KLENI</name>
<dbReference type="InterPro" id="IPR036047">
    <property type="entry name" value="F-box-like_dom_sf"/>
</dbReference>
<feature type="transmembrane region" description="Helical" evidence="6">
    <location>
        <begin position="93"/>
        <end position="113"/>
    </location>
</feature>
<dbReference type="PROSITE" id="PS50181">
    <property type="entry name" value="FBOX"/>
    <property type="match status" value="1"/>
</dbReference>
<comment type="subcellular location">
    <subcellularLocation>
        <location evidence="1">Membrane</location>
        <topology evidence="1">Multi-pass membrane protein</topology>
    </subcellularLocation>
</comment>
<evidence type="ECO:0000256" key="3">
    <source>
        <dbReference type="ARBA" id="ARBA00022692"/>
    </source>
</evidence>
<evidence type="ECO:0000259" key="7">
    <source>
        <dbReference type="PROSITE" id="PS50181"/>
    </source>
</evidence>
<dbReference type="InterPro" id="IPR001810">
    <property type="entry name" value="F-box_dom"/>
</dbReference>
<keyword evidence="3 6" id="KW-0812">Transmembrane</keyword>
<proteinExistence type="predicted"/>
<dbReference type="SUPFAM" id="SSF81383">
    <property type="entry name" value="F-box domain"/>
    <property type="match status" value="1"/>
</dbReference>
<evidence type="ECO:0000256" key="2">
    <source>
        <dbReference type="ARBA" id="ARBA00022448"/>
    </source>
</evidence>
<keyword evidence="4 6" id="KW-1133">Transmembrane helix</keyword>
<dbReference type="Pfam" id="PF00646">
    <property type="entry name" value="F-box"/>
    <property type="match status" value="1"/>
</dbReference>
<dbReference type="PANTHER" id="PTHR23506:SF26">
    <property type="entry name" value="MFS-TYPE TRANSPORTER SLC18B1"/>
    <property type="match status" value="1"/>
</dbReference>
<keyword evidence="2" id="KW-0813">Transport</keyword>
<organism evidence="8 9">
    <name type="scientific">Klebsormidium nitens</name>
    <name type="common">Green alga</name>
    <name type="synonym">Ulothrix nitens</name>
    <dbReference type="NCBI Taxonomy" id="105231"/>
    <lineage>
        <taxon>Eukaryota</taxon>
        <taxon>Viridiplantae</taxon>
        <taxon>Streptophyta</taxon>
        <taxon>Klebsormidiophyceae</taxon>
        <taxon>Klebsormidiales</taxon>
        <taxon>Klebsormidiaceae</taxon>
        <taxon>Klebsormidium</taxon>
    </lineage>
</organism>
<evidence type="ECO:0000256" key="5">
    <source>
        <dbReference type="ARBA" id="ARBA00023136"/>
    </source>
</evidence>
<sequence>MVLGAAAMGAVLPVMAMPALCALWAQMLVMLPVGFGMALMGDPTFPRLVSALKLTGSEDEAVAVVLYDGLYSGGMIMGPFVGLSLKNATSSATVLQILSGCLALMISAIYCGTESTFGGAQPRSSLPGDVLRIILNKIGLKDRLRLELLSKSHRDTLREPELWRELNLASMQALDLSDDQLLHLLSRTNSGLLEKLSSQVYAMAEILEELTQAESFIKRPFNECLNRLPMAVEVGPHRANILFPLTAILFSFLYRVVPASWGPTRAIVETCTTWFSDQVNRVIRIFPRILRLIAACQANIKHPSAFKRTLLASFNGPPSVRLAQVDSAKVAVFLNASGAADLSPAFIAACIVALSAAGFKTEFRMEGNMDPLFSLHLVSLIQALAVDCSVRVNLLVSGAHFGPNLKHFLKNFNSWLGDQEGGSEHDVAASLSSSLAAFRSSVYPDSSAAYQRFEQKFFVLAKLRTEVEAIAGRAYTRGAKAKVLSQSVVIENLLNGVDQHLLRDELQEYLSASPSKLRLVLRNCRLSNANIVSLCDMLGERGVGHVTFQQTGFMRPRFRLGNSVLSSLGLRNSKDLQILELDCRLRQSDFHALTAFLDANEPGAKIQIHMRRSFYCLDLRKARGVLSKLKALCSSERGARVRVVQHPGGAPGGSLDQATDSVSTFDNSPFEREVATAIKYELLLKGIYLTIDVLQLFDQLSCLLYVFQRMLLGQAKPLTSLWGAGFVLESMWRPVHSLLQGESHVLAASATSLFYAALFPWYRILVQYAVEACVAYLWACLVWTALKQLARLPGAALTRR</sequence>
<keyword evidence="9" id="KW-1185">Reference proteome</keyword>
<accession>A0A1Y1I542</accession>
<evidence type="ECO:0000313" key="8">
    <source>
        <dbReference type="EMBL" id="GAQ83238.1"/>
    </source>
</evidence>
<evidence type="ECO:0000256" key="1">
    <source>
        <dbReference type="ARBA" id="ARBA00004141"/>
    </source>
</evidence>
<dbReference type="InterPro" id="IPR050930">
    <property type="entry name" value="MFS_Vesicular_Transporter"/>
</dbReference>
<reference evidence="8 9" key="1">
    <citation type="journal article" date="2014" name="Nat. Commun.">
        <title>Klebsormidium flaccidum genome reveals primary factors for plant terrestrial adaptation.</title>
        <authorList>
            <person name="Hori K."/>
            <person name="Maruyama F."/>
            <person name="Fujisawa T."/>
            <person name="Togashi T."/>
            <person name="Yamamoto N."/>
            <person name="Seo M."/>
            <person name="Sato S."/>
            <person name="Yamada T."/>
            <person name="Mori H."/>
            <person name="Tajima N."/>
            <person name="Moriyama T."/>
            <person name="Ikeuchi M."/>
            <person name="Watanabe M."/>
            <person name="Wada H."/>
            <person name="Kobayashi K."/>
            <person name="Saito M."/>
            <person name="Masuda T."/>
            <person name="Sasaki-Sekimoto Y."/>
            <person name="Mashiguchi K."/>
            <person name="Awai K."/>
            <person name="Shimojima M."/>
            <person name="Masuda S."/>
            <person name="Iwai M."/>
            <person name="Nobusawa T."/>
            <person name="Narise T."/>
            <person name="Kondo S."/>
            <person name="Saito H."/>
            <person name="Sato R."/>
            <person name="Murakawa M."/>
            <person name="Ihara Y."/>
            <person name="Oshima-Yamada Y."/>
            <person name="Ohtaka K."/>
            <person name="Satoh M."/>
            <person name="Sonobe K."/>
            <person name="Ishii M."/>
            <person name="Ohtani R."/>
            <person name="Kanamori-Sato M."/>
            <person name="Honoki R."/>
            <person name="Miyazaki D."/>
            <person name="Mochizuki H."/>
            <person name="Umetsu J."/>
            <person name="Higashi K."/>
            <person name="Shibata D."/>
            <person name="Kamiya Y."/>
            <person name="Sato N."/>
            <person name="Nakamura Y."/>
            <person name="Tabata S."/>
            <person name="Ida S."/>
            <person name="Kurokawa K."/>
            <person name="Ohta H."/>
        </authorList>
    </citation>
    <scope>NUCLEOTIDE SEQUENCE [LARGE SCALE GENOMIC DNA]</scope>
    <source>
        <strain evidence="8 9">NIES-2285</strain>
    </source>
</reference>
<feature type="domain" description="F-box" evidence="7">
    <location>
        <begin position="120"/>
        <end position="166"/>
    </location>
</feature>
<dbReference type="GO" id="GO:0016020">
    <property type="term" value="C:membrane"/>
    <property type="evidence" value="ECO:0007669"/>
    <property type="project" value="UniProtKB-SubCell"/>
</dbReference>
<evidence type="ECO:0000256" key="4">
    <source>
        <dbReference type="ARBA" id="ARBA00022989"/>
    </source>
</evidence>
<dbReference type="Proteomes" id="UP000054558">
    <property type="component" value="Unassembled WGS sequence"/>
</dbReference>
<evidence type="ECO:0000256" key="6">
    <source>
        <dbReference type="SAM" id="Phobius"/>
    </source>
</evidence>
<protein>
    <recommendedName>
        <fullName evidence="7">F-box domain-containing protein</fullName>
    </recommendedName>
</protein>
<evidence type="ECO:0000313" key="9">
    <source>
        <dbReference type="Proteomes" id="UP000054558"/>
    </source>
</evidence>
<feature type="transmembrane region" description="Helical" evidence="6">
    <location>
        <begin position="61"/>
        <end position="81"/>
    </location>
</feature>
<keyword evidence="5 6" id="KW-0472">Membrane</keyword>
<gene>
    <name evidence="8" type="ORF">KFL_001400220</name>
</gene>
<dbReference type="EMBL" id="DF237089">
    <property type="protein sequence ID" value="GAQ83238.1"/>
    <property type="molecule type" value="Genomic_DNA"/>
</dbReference>
<dbReference type="SMART" id="SM00256">
    <property type="entry name" value="FBOX"/>
    <property type="match status" value="1"/>
</dbReference>